<proteinExistence type="predicted"/>
<keyword evidence="2" id="KW-1185">Reference proteome</keyword>
<protein>
    <recommendedName>
        <fullName evidence="3">Ferritin-like domain-containing protein</fullName>
    </recommendedName>
</protein>
<dbReference type="AlphaFoldDB" id="A0A1C3N411"/>
<dbReference type="Proteomes" id="UP000199393">
    <property type="component" value="Chromosome I"/>
</dbReference>
<accession>A0A1C3N411</accession>
<gene>
    <name evidence="1" type="ORF">GA0070620_2807</name>
</gene>
<dbReference type="EMBL" id="LT598496">
    <property type="protein sequence ID" value="SBV27298.1"/>
    <property type="molecule type" value="Genomic_DNA"/>
</dbReference>
<evidence type="ECO:0000313" key="1">
    <source>
        <dbReference type="EMBL" id="SBV27298.1"/>
    </source>
</evidence>
<organism evidence="1 2">
    <name type="scientific">Micromonospora krabiensis</name>
    <dbReference type="NCBI Taxonomy" id="307121"/>
    <lineage>
        <taxon>Bacteria</taxon>
        <taxon>Bacillati</taxon>
        <taxon>Actinomycetota</taxon>
        <taxon>Actinomycetes</taxon>
        <taxon>Micromonosporales</taxon>
        <taxon>Micromonosporaceae</taxon>
        <taxon>Micromonospora</taxon>
    </lineage>
</organism>
<evidence type="ECO:0000313" key="2">
    <source>
        <dbReference type="Proteomes" id="UP000199393"/>
    </source>
</evidence>
<dbReference type="PATRIC" id="fig|307121.4.peg.2875"/>
<evidence type="ECO:0008006" key="3">
    <source>
        <dbReference type="Google" id="ProtNLM"/>
    </source>
</evidence>
<reference evidence="2" key="1">
    <citation type="submission" date="2016-06" db="EMBL/GenBank/DDBJ databases">
        <authorList>
            <person name="Varghese N."/>
        </authorList>
    </citation>
    <scope>NUCLEOTIDE SEQUENCE [LARGE SCALE GENOMIC DNA]</scope>
    <source>
        <strain evidence="2">DSM 45344</strain>
    </source>
</reference>
<name>A0A1C3N411_9ACTN</name>
<sequence>MVLTCGVATGTTTQRNGTFQPSRRGLLRAGGLLALGGVTVPLAGCDLFDRDEGPPPAADPLHPLLDEALALAGSYRAAAGAVPELADRLTPIAETHEAHAAELARVIGATLPSSAPSPTGTPPAGAAAALSALRRSEQAARNAAVTACAAAPAERAALVGSIAAARATHLEALK</sequence>
<dbReference type="STRING" id="307121.GA0070620_2807"/>